<dbReference type="GO" id="GO:0005634">
    <property type="term" value="C:nucleus"/>
    <property type="evidence" value="ECO:0007669"/>
    <property type="project" value="InterPro"/>
</dbReference>
<evidence type="ECO:0000259" key="2">
    <source>
        <dbReference type="Pfam" id="PF06221"/>
    </source>
</evidence>
<feature type="domain" description="Alpha-ketoglutarate-dependent dioxygenase AlkB-like" evidence="3">
    <location>
        <begin position="1184"/>
        <end position="1397"/>
    </location>
</feature>
<name>A0A5A8E9Z0_CAFRO</name>
<reference evidence="4 5" key="1">
    <citation type="submission" date="2019-07" db="EMBL/GenBank/DDBJ databases">
        <title>Genomes of Cafeteria roenbergensis.</title>
        <authorList>
            <person name="Fischer M.G."/>
            <person name="Hackl T."/>
            <person name="Roman M."/>
        </authorList>
    </citation>
    <scope>NUCLEOTIDE SEQUENCE [LARGE SCALE GENOMIC DNA]</scope>
    <source>
        <strain evidence="4 5">E4-10P</strain>
    </source>
</reference>
<dbReference type="InterPro" id="IPR037151">
    <property type="entry name" value="AlkB-like_sf"/>
</dbReference>
<dbReference type="InterPro" id="IPR039128">
    <property type="entry name" value="TRIP4-like"/>
</dbReference>
<feature type="compositionally biased region" description="Low complexity" evidence="1">
    <location>
        <begin position="860"/>
        <end position="909"/>
    </location>
</feature>
<accession>A0A5A8E9Z0</accession>
<dbReference type="Gene3D" id="2.30.130.30">
    <property type="entry name" value="Hypothetical protein"/>
    <property type="match status" value="1"/>
</dbReference>
<feature type="compositionally biased region" description="Gly residues" evidence="1">
    <location>
        <begin position="106"/>
        <end position="115"/>
    </location>
</feature>
<evidence type="ECO:0000313" key="4">
    <source>
        <dbReference type="EMBL" id="KAA0174693.1"/>
    </source>
</evidence>
<dbReference type="InterPro" id="IPR009349">
    <property type="entry name" value="TRIP4/RQT4_C2HC5_Znf"/>
</dbReference>
<dbReference type="EMBL" id="VLTO01000020">
    <property type="protein sequence ID" value="KAA0174693.1"/>
    <property type="molecule type" value="Genomic_DNA"/>
</dbReference>
<feature type="region of interest" description="Disordered" evidence="1">
    <location>
        <begin position="331"/>
        <end position="359"/>
    </location>
</feature>
<dbReference type="InterPro" id="IPR015947">
    <property type="entry name" value="PUA-like_sf"/>
</dbReference>
<feature type="compositionally biased region" description="Polar residues" evidence="1">
    <location>
        <begin position="667"/>
        <end position="676"/>
    </location>
</feature>
<feature type="compositionally biased region" description="Basic and acidic residues" evidence="1">
    <location>
        <begin position="548"/>
        <end position="564"/>
    </location>
</feature>
<dbReference type="PANTHER" id="PTHR12963:SF4">
    <property type="entry name" value="ACTIVATING SIGNAL COINTEGRATOR 1"/>
    <property type="match status" value="1"/>
</dbReference>
<dbReference type="Gene3D" id="2.60.120.590">
    <property type="entry name" value="Alpha-ketoglutarate-dependent dioxygenase AlkB-like"/>
    <property type="match status" value="1"/>
</dbReference>
<evidence type="ECO:0008006" key="6">
    <source>
        <dbReference type="Google" id="ProtNLM"/>
    </source>
</evidence>
<proteinExistence type="predicted"/>
<dbReference type="InterPro" id="IPR027450">
    <property type="entry name" value="AlkB-like"/>
</dbReference>
<evidence type="ECO:0000313" key="5">
    <source>
        <dbReference type="Proteomes" id="UP000322899"/>
    </source>
</evidence>
<feature type="region of interest" description="Disordered" evidence="1">
    <location>
        <begin position="860"/>
        <end position="926"/>
    </location>
</feature>
<dbReference type="GO" id="GO:0008270">
    <property type="term" value="F:zinc ion binding"/>
    <property type="evidence" value="ECO:0007669"/>
    <property type="project" value="InterPro"/>
</dbReference>
<dbReference type="PANTHER" id="PTHR12963">
    <property type="entry name" value="THYROID RECEPTOR INTERACTING PROTEIN RELATED"/>
    <property type="match status" value="1"/>
</dbReference>
<feature type="compositionally biased region" description="Acidic residues" evidence="1">
    <location>
        <begin position="389"/>
        <end position="411"/>
    </location>
</feature>
<feature type="compositionally biased region" description="Low complexity" evidence="1">
    <location>
        <begin position="331"/>
        <end position="340"/>
    </location>
</feature>
<evidence type="ECO:0000256" key="1">
    <source>
        <dbReference type="SAM" id="MobiDB-lite"/>
    </source>
</evidence>
<dbReference type="SUPFAM" id="SSF51197">
    <property type="entry name" value="Clavaminate synthase-like"/>
    <property type="match status" value="1"/>
</dbReference>
<feature type="compositionally biased region" description="Low complexity" evidence="1">
    <location>
        <begin position="63"/>
        <end position="98"/>
    </location>
</feature>
<feature type="region of interest" description="Disordered" evidence="1">
    <location>
        <begin position="47"/>
        <end position="225"/>
    </location>
</feature>
<evidence type="ECO:0000259" key="3">
    <source>
        <dbReference type="Pfam" id="PF13532"/>
    </source>
</evidence>
<dbReference type="GO" id="GO:0072344">
    <property type="term" value="P:rescue of stalled ribosome"/>
    <property type="evidence" value="ECO:0007669"/>
    <property type="project" value="InterPro"/>
</dbReference>
<organism evidence="4 5">
    <name type="scientific">Cafeteria roenbergensis</name>
    <name type="common">Marine flagellate</name>
    <dbReference type="NCBI Taxonomy" id="33653"/>
    <lineage>
        <taxon>Eukaryota</taxon>
        <taxon>Sar</taxon>
        <taxon>Stramenopiles</taxon>
        <taxon>Bigyra</taxon>
        <taxon>Opalozoa</taxon>
        <taxon>Bicosoecida</taxon>
        <taxon>Cafeteriaceae</taxon>
        <taxon>Cafeteria</taxon>
    </lineage>
</organism>
<dbReference type="OrthoDB" id="6614653at2759"/>
<feature type="domain" description="TRIP4/RQT4 C2HC5-type zinc finger" evidence="2">
    <location>
        <begin position="259"/>
        <end position="295"/>
    </location>
</feature>
<gene>
    <name evidence="4" type="ORF">FNF27_03816</name>
</gene>
<dbReference type="CDD" id="cd06554">
    <property type="entry name" value="ASCH_ASC-1_like"/>
    <property type="match status" value="1"/>
</dbReference>
<feature type="compositionally biased region" description="Low complexity" evidence="1">
    <location>
        <begin position="116"/>
        <end position="187"/>
    </location>
</feature>
<feature type="region of interest" description="Disordered" evidence="1">
    <location>
        <begin position="381"/>
        <end position="419"/>
    </location>
</feature>
<dbReference type="SUPFAM" id="SSF88697">
    <property type="entry name" value="PUA domain-like"/>
    <property type="match status" value="1"/>
</dbReference>
<feature type="region of interest" description="Disordered" evidence="1">
    <location>
        <begin position="650"/>
        <end position="694"/>
    </location>
</feature>
<comment type="caution">
    <text evidence="4">The sequence shown here is derived from an EMBL/GenBank/DDBJ whole genome shotgun (WGS) entry which is preliminary data.</text>
</comment>
<protein>
    <recommendedName>
        <fullName evidence="6">Fe2OG dioxygenase domain-containing protein</fullName>
    </recommendedName>
</protein>
<sequence>MSILLGFPCDEVADYVLTLPSLDTMREHIESFAGESREVDKLVQELGTRTRKTAPAPQRAKPSSSGGFMSLSSVAGSSAPAPAPGPAALGVASGSQGRSGRKSRGQRGGGGGGGAAAAAAPAKPQTKQAQPLFDLHSGPAKSKAPAPAKQSPVAARPPAASAAAPTAAAVPAAQAAAPPSSALPAGRPRTEPPAPAAASTGGSRSEETKAPSRPLGGGAWSSRGAADARRHALELSDSGLSGLPKGDKAALQTSRGPYCPCMATTHGLWTNCMACGKVLCDREAGRVCTACGTALEHVAPGRRAILEARQRAAELTSSLGAAMLCEHQRATATGRTETGASPAAGRPEDRPEAAGEGAAAAGGAAAASAAGAASGRAAAGEAGAAAAEAEGDDDDDGDGDGDDAFVDEDTPGGERAAPMSDALRRAIAHKNRLLGFDRSSEARTQVFDDQADYFGPAGSGGAGGGDVWLSAAERDSVRKAEAERRERLHSVGPMTMQIEVDMGAGTVRLRDAEADRKAAMREELAASVRGGGGKSAWEAAQEQGAKSAAERIRKREEDQARAREMAAAGASASGLETSCSKAAALSGRAAEVYRSLLSDAAARKERRLGGSSAGGAAAGGVWGTSGGGAGSAARQAAAPTSMAAALGAIPAESGAGGGGATDERAHQTSGHPTQQGGRRRTADPAVSTASRRTAASDRDVLGFTAAAFGGSSVLQHADPLDTSGAAGALRRRRAEDRAARAAAARGELAGGRKAAAEAAAAVAATDAAEAAAGLVPREVRGYGVASLLSVAASVVGVDWHLGGNAVRLASLLESGDDAVGPGWADAASASTAGAPASEVASRLIRGPNPTPEALTFAAALQQEQQQQQQPGRGRAADAARSGPAGTPGSAPTDEAAAALASAARDGPGALSDAVSLPGDQPASDARAAGSAGAALALDQPWASLVMSGLKRFVGASWRTSHRGRVWVVSTPHRPSQADIDAALLGYKQMLPDVDLPLPESFPSSALLGAVDVAETLSMDEYRSRVIDATAPREYSQPLLWRVERPHVLPSPVVLPRVDVFTPTGRASIPAASMRHATSLLLVPDRVLETAPASLAPVSLAFRPARSLKPAATHGAGSGAASGSAGDRGLGTFTECPSYDVSSGSAAPVPAPEPGPSLAALDAALAQGAFARWPRPRKVELAMPGLVILREFVPEAAQVVIAQAAAALGAGEGGFPAADAEGCSMRCRTMHLGQSWNPRLRDFEPRRSHLDNAPAPALPPALQRLARECAALAAAGDAACAGVRDPASMAADVCECSFFEAGRGGTAPHQSTCEAPSALRDGAPLVTVSVGATAELEVFDGDPKAAGARPRLFRLASGDVLVMGGPARQLFHGIRRVLPRTGPRSLPLNGGRLSVCMRDQR</sequence>
<dbReference type="Proteomes" id="UP000322899">
    <property type="component" value="Unassembled WGS sequence"/>
</dbReference>
<dbReference type="GO" id="GO:0180022">
    <property type="term" value="C:RQC-trigger complex"/>
    <property type="evidence" value="ECO:0007669"/>
    <property type="project" value="InterPro"/>
</dbReference>
<dbReference type="Pfam" id="PF13532">
    <property type="entry name" value="2OG-FeII_Oxy_2"/>
    <property type="match status" value="1"/>
</dbReference>
<feature type="region of interest" description="Disordered" evidence="1">
    <location>
        <begin position="530"/>
        <end position="573"/>
    </location>
</feature>
<dbReference type="Pfam" id="PF06221">
    <property type="entry name" value="zf-C2HC5"/>
    <property type="match status" value="1"/>
</dbReference>